<dbReference type="EMBL" id="JAHUZB010000003">
    <property type="protein sequence ID" value="MBV7390880.1"/>
    <property type="molecule type" value="Genomic_DNA"/>
</dbReference>
<gene>
    <name evidence="4" type="ORF">KUA55_09320</name>
</gene>
<name>A0ABS6TDB2_9ENTE</name>
<keyword evidence="1 3" id="KW-0812">Transmembrane</keyword>
<feature type="transmembrane region" description="Helical" evidence="3">
    <location>
        <begin position="154"/>
        <end position="176"/>
    </location>
</feature>
<evidence type="ECO:0000256" key="1">
    <source>
        <dbReference type="ARBA" id="ARBA00022692"/>
    </source>
</evidence>
<dbReference type="PANTHER" id="PTHR37815">
    <property type="entry name" value="UPF0397 PROTEIN BC_2624-RELATED"/>
    <property type="match status" value="1"/>
</dbReference>
<feature type="transmembrane region" description="Helical" evidence="3">
    <location>
        <begin position="20"/>
        <end position="39"/>
    </location>
</feature>
<evidence type="ECO:0000313" key="5">
    <source>
        <dbReference type="Proteomes" id="UP000774130"/>
    </source>
</evidence>
<evidence type="ECO:0000256" key="2">
    <source>
        <dbReference type="ARBA" id="ARBA00022989"/>
    </source>
</evidence>
<sequence>MLRRGWRKIMTNHKKIQTIVFVALFAALTFCGTMIKIPLPTGMFIHFGNTVVLLAVLLLGYWRGALAGGIGFALFDILNGYASEAPIYFVECFVVGAAAYFGFWLFKKDPTKIYQIITIAFFAGIAKFIASVIEATMMSMIAGADLKPAFMASIISMPATVINIVSTIIITSLLYFPLKSAMKGILHKQTI</sequence>
<organism evidence="4 5">
    <name type="scientific">Enterococcus alishanensis</name>
    <dbReference type="NCBI Taxonomy" id="1303817"/>
    <lineage>
        <taxon>Bacteria</taxon>
        <taxon>Bacillati</taxon>
        <taxon>Bacillota</taxon>
        <taxon>Bacilli</taxon>
        <taxon>Lactobacillales</taxon>
        <taxon>Enterococcaceae</taxon>
        <taxon>Enterococcus</taxon>
    </lineage>
</organism>
<evidence type="ECO:0000256" key="3">
    <source>
        <dbReference type="SAM" id="Phobius"/>
    </source>
</evidence>
<keyword evidence="3" id="KW-0472">Membrane</keyword>
<reference evidence="4 5" key="1">
    <citation type="submission" date="2021-06" db="EMBL/GenBank/DDBJ databases">
        <title>Enterococcus alishanensis sp. nov., a novel lactic acid bacterium isolated from fresh coffee beans.</title>
        <authorList>
            <person name="Chen Y.-S."/>
        </authorList>
    </citation>
    <scope>NUCLEOTIDE SEQUENCE [LARGE SCALE GENOMIC DNA]</scope>
    <source>
        <strain evidence="4 5">ALS3</strain>
    </source>
</reference>
<dbReference type="PANTHER" id="PTHR37815:SF3">
    <property type="entry name" value="UPF0397 PROTEIN SPR0429"/>
    <property type="match status" value="1"/>
</dbReference>
<accession>A0ABS6TDB2</accession>
<feature type="transmembrane region" description="Helical" evidence="3">
    <location>
        <begin position="87"/>
        <end position="106"/>
    </location>
</feature>
<feature type="transmembrane region" description="Helical" evidence="3">
    <location>
        <begin position="112"/>
        <end position="133"/>
    </location>
</feature>
<keyword evidence="5" id="KW-1185">Reference proteome</keyword>
<proteinExistence type="predicted"/>
<dbReference type="Proteomes" id="UP000774130">
    <property type="component" value="Unassembled WGS sequence"/>
</dbReference>
<protein>
    <submittedName>
        <fullName evidence="4">ECF transporter S component</fullName>
    </submittedName>
</protein>
<dbReference type="Pfam" id="PF07155">
    <property type="entry name" value="ECF-ribofla_trS"/>
    <property type="match status" value="1"/>
</dbReference>
<feature type="transmembrane region" description="Helical" evidence="3">
    <location>
        <begin position="51"/>
        <end position="75"/>
    </location>
</feature>
<comment type="caution">
    <text evidence="4">The sequence shown here is derived from an EMBL/GenBank/DDBJ whole genome shotgun (WGS) entry which is preliminary data.</text>
</comment>
<evidence type="ECO:0000313" key="4">
    <source>
        <dbReference type="EMBL" id="MBV7390880.1"/>
    </source>
</evidence>
<dbReference type="InterPro" id="IPR009825">
    <property type="entry name" value="ECF_substrate-spec-like"/>
</dbReference>
<keyword evidence="2 3" id="KW-1133">Transmembrane helix</keyword>